<evidence type="ECO:0000313" key="3">
    <source>
        <dbReference type="Proteomes" id="UP000001660"/>
    </source>
</evidence>
<organism evidence="2 3">
    <name type="scientific">Nitrospira defluvii</name>
    <dbReference type="NCBI Taxonomy" id="330214"/>
    <lineage>
        <taxon>Bacteria</taxon>
        <taxon>Pseudomonadati</taxon>
        <taxon>Nitrospirota</taxon>
        <taxon>Nitrospiria</taxon>
        <taxon>Nitrospirales</taxon>
        <taxon>Nitrospiraceae</taxon>
        <taxon>Nitrospira</taxon>
    </lineage>
</organism>
<dbReference type="EMBL" id="FP929003">
    <property type="protein sequence ID" value="CBK43571.1"/>
    <property type="molecule type" value="Genomic_DNA"/>
</dbReference>
<proteinExistence type="predicted"/>
<dbReference type="KEGG" id="nde:NIDE3899"/>
<sequence>MRKKSASGVLASLRGSPYGTSTIRLFVRCGLAGRPFCASCGRFWRETARVRNATYDAIVEFFRSLLGVCQSNHSAAAHELPAPASASLARNPGSPSVSIASRRHL</sequence>
<protein>
    <recommendedName>
        <fullName evidence="4">Transposase zinc-binding domain-containing protein</fullName>
    </recommendedName>
</protein>
<dbReference type="Proteomes" id="UP000001660">
    <property type="component" value="Chromosome"/>
</dbReference>
<feature type="region of interest" description="Disordered" evidence="1">
    <location>
        <begin position="85"/>
        <end position="105"/>
    </location>
</feature>
<reference evidence="2 3" key="1">
    <citation type="journal article" date="2010" name="Proc. Natl. Acad. Sci. U.S.A.">
        <title>A Nitrospira metagenome illuminates the physiology and evolution of globally important nitrite-oxidizing bacteria.</title>
        <authorList>
            <person name="Lucker S."/>
            <person name="Wagner M."/>
            <person name="Maixner F."/>
            <person name="Pelletier E."/>
            <person name="Koch H."/>
            <person name="Vacherie B."/>
            <person name="Rattei T."/>
            <person name="Sinninghe Damste J."/>
            <person name="Spieck E."/>
            <person name="Le Paslier D."/>
            <person name="Daims H."/>
        </authorList>
    </citation>
    <scope>NUCLEOTIDE SEQUENCE [LARGE SCALE GENOMIC DNA]</scope>
</reference>
<dbReference type="HOGENOM" id="CLU_2231699_0_0_0"/>
<evidence type="ECO:0000256" key="1">
    <source>
        <dbReference type="SAM" id="MobiDB-lite"/>
    </source>
</evidence>
<keyword evidence="3" id="KW-1185">Reference proteome</keyword>
<evidence type="ECO:0000313" key="2">
    <source>
        <dbReference type="EMBL" id="CBK43571.1"/>
    </source>
</evidence>
<gene>
    <name evidence="2" type="ORF">NIDE3899</name>
</gene>
<name>D8PJJ7_9BACT</name>
<accession>D8PJJ7</accession>
<dbReference type="AlphaFoldDB" id="D8PJJ7"/>
<evidence type="ECO:0008006" key="4">
    <source>
        <dbReference type="Google" id="ProtNLM"/>
    </source>
</evidence>
<dbReference type="STRING" id="330214.NIDE3899"/>